<evidence type="ECO:0000256" key="1">
    <source>
        <dbReference type="SAM" id="MobiDB-lite"/>
    </source>
</evidence>
<dbReference type="EMBL" id="JARYMX010000006">
    <property type="protein sequence ID" value="KAJ9545416.1"/>
    <property type="molecule type" value="Genomic_DNA"/>
</dbReference>
<protein>
    <submittedName>
        <fullName evidence="3">Uncharacterized protein</fullName>
    </submittedName>
</protein>
<dbReference type="AlphaFoldDB" id="A0AA38T0W7"/>
<gene>
    <name evidence="3" type="ORF">OSB04_025123</name>
</gene>
<evidence type="ECO:0000256" key="2">
    <source>
        <dbReference type="SAM" id="Phobius"/>
    </source>
</evidence>
<keyword evidence="2" id="KW-0472">Membrane</keyword>
<keyword evidence="4" id="KW-1185">Reference proteome</keyword>
<dbReference type="Proteomes" id="UP001172457">
    <property type="component" value="Chromosome 6"/>
</dbReference>
<proteinExistence type="predicted"/>
<reference evidence="3" key="1">
    <citation type="submission" date="2023-03" db="EMBL/GenBank/DDBJ databases">
        <title>Chromosome-scale reference genome and RAD-based genetic map of yellow starthistle (Centaurea solstitialis) reveal putative structural variation and QTLs associated with invader traits.</title>
        <authorList>
            <person name="Reatini B."/>
            <person name="Cang F.A."/>
            <person name="Jiang Q."/>
            <person name="Mckibben M.T.W."/>
            <person name="Barker M.S."/>
            <person name="Rieseberg L.H."/>
            <person name="Dlugosch K.M."/>
        </authorList>
    </citation>
    <scope>NUCLEOTIDE SEQUENCE</scope>
    <source>
        <strain evidence="3">CAN-66</strain>
        <tissue evidence="3">Leaf</tissue>
    </source>
</reference>
<keyword evidence="2" id="KW-1133">Transmembrane helix</keyword>
<evidence type="ECO:0000313" key="3">
    <source>
        <dbReference type="EMBL" id="KAJ9545416.1"/>
    </source>
</evidence>
<feature type="region of interest" description="Disordered" evidence="1">
    <location>
        <begin position="128"/>
        <end position="183"/>
    </location>
</feature>
<name>A0AA38T0W7_9ASTR</name>
<evidence type="ECO:0000313" key="4">
    <source>
        <dbReference type="Proteomes" id="UP001172457"/>
    </source>
</evidence>
<organism evidence="3 4">
    <name type="scientific">Centaurea solstitialis</name>
    <name type="common">yellow star-thistle</name>
    <dbReference type="NCBI Taxonomy" id="347529"/>
    <lineage>
        <taxon>Eukaryota</taxon>
        <taxon>Viridiplantae</taxon>
        <taxon>Streptophyta</taxon>
        <taxon>Embryophyta</taxon>
        <taxon>Tracheophyta</taxon>
        <taxon>Spermatophyta</taxon>
        <taxon>Magnoliopsida</taxon>
        <taxon>eudicotyledons</taxon>
        <taxon>Gunneridae</taxon>
        <taxon>Pentapetalae</taxon>
        <taxon>asterids</taxon>
        <taxon>campanulids</taxon>
        <taxon>Asterales</taxon>
        <taxon>Asteraceae</taxon>
        <taxon>Carduoideae</taxon>
        <taxon>Cardueae</taxon>
        <taxon>Centaureinae</taxon>
        <taxon>Centaurea</taxon>
    </lineage>
</organism>
<sequence length="213" mass="23266">MTQCSDQWLTTVSSLSWTKLLIDLVLFLSTSSVYFFGLVSITKFFLECASVKGERPLPMPVPRENVVCLRLIRRGTGKHPRTHVLTGESSGDQISPEPDLAGTGSEMSPEPNLSRSVDKILSLPSRTGCFSGDRTSPEPDVAGTGPDVKSQFHPSLFPSGTGPETSPEPELAGTGRRRNRTGKCLVQIFEKKVRRRVSPEPDVTGTGCHRNRI</sequence>
<feature type="region of interest" description="Disordered" evidence="1">
    <location>
        <begin position="79"/>
        <end position="113"/>
    </location>
</feature>
<comment type="caution">
    <text evidence="3">The sequence shown here is derived from an EMBL/GenBank/DDBJ whole genome shotgun (WGS) entry which is preliminary data.</text>
</comment>
<keyword evidence="2" id="KW-0812">Transmembrane</keyword>
<accession>A0AA38T0W7</accession>
<feature type="transmembrane region" description="Helical" evidence="2">
    <location>
        <begin position="20"/>
        <end position="46"/>
    </location>
</feature>